<keyword evidence="2 4" id="KW-0046">Antibiotic resistance</keyword>
<dbReference type="CDD" id="cd05403">
    <property type="entry name" value="NT_KNTase_like"/>
    <property type="match status" value="1"/>
</dbReference>
<accession>A0A2H6CTT4</accession>
<evidence type="ECO:0000256" key="1">
    <source>
        <dbReference type="ARBA" id="ARBA00022679"/>
    </source>
</evidence>
<keyword evidence="1 4" id="KW-0808">Transferase</keyword>
<dbReference type="GO" id="GO:0046677">
    <property type="term" value="P:response to antibiotic"/>
    <property type="evidence" value="ECO:0007669"/>
    <property type="project" value="UniProtKB-KW"/>
</dbReference>
<dbReference type="InterPro" id="IPR025184">
    <property type="entry name" value="AadA_C"/>
</dbReference>
<keyword evidence="4" id="KW-0547">Nucleotide-binding</keyword>
<name>A0A2H6CTT4_TETHA</name>
<organism evidence="7 8">
    <name type="scientific">Tetragenococcus halophilus subsp. halophilus</name>
    <dbReference type="NCBI Taxonomy" id="1513897"/>
    <lineage>
        <taxon>Bacteria</taxon>
        <taxon>Bacillati</taxon>
        <taxon>Bacillota</taxon>
        <taxon>Bacilli</taxon>
        <taxon>Lactobacillales</taxon>
        <taxon>Enterococcaceae</taxon>
        <taxon>Tetragenococcus</taxon>
    </lineage>
</organism>
<evidence type="ECO:0000256" key="2">
    <source>
        <dbReference type="ARBA" id="ARBA00023251"/>
    </source>
</evidence>
<evidence type="ECO:0000259" key="6">
    <source>
        <dbReference type="Pfam" id="PF18765"/>
    </source>
</evidence>
<keyword evidence="4" id="KW-0067">ATP-binding</keyword>
<keyword evidence="4" id="KW-0548">Nucleotidyltransferase</keyword>
<protein>
    <recommendedName>
        <fullName evidence="4">Spectinomycin 9-adenylyltransferase</fullName>
    </recommendedName>
</protein>
<dbReference type="RefSeq" id="WP_103103491.1">
    <property type="nucleotide sequence ID" value="NZ_BDEC01000044.1"/>
</dbReference>
<dbReference type="InterPro" id="IPR043519">
    <property type="entry name" value="NT_sf"/>
</dbReference>
<dbReference type="Pfam" id="PF18765">
    <property type="entry name" value="Polbeta"/>
    <property type="match status" value="1"/>
</dbReference>
<evidence type="ECO:0000313" key="8">
    <source>
        <dbReference type="Proteomes" id="UP000236214"/>
    </source>
</evidence>
<evidence type="ECO:0000256" key="3">
    <source>
        <dbReference type="ARBA" id="ARBA00047831"/>
    </source>
</evidence>
<dbReference type="InterPro" id="IPR041633">
    <property type="entry name" value="Polbeta"/>
</dbReference>
<gene>
    <name evidence="7" type="ORF">TEHN7118_1201</name>
</gene>
<sequence length="255" mass="29547">MYYQSLIDEFSAKCKEVFNSHLTGVYLYGSMAMNCFNAEKSDIDLIIIVENNITNSQKIKFMDDVMKLNEQGPAKGLEFSVVRRKYCHPFVYPTPFELHFSQMHVKQYKHNPIKYIENMKGKDKDLAAHFTMINHCGIVLYGEPIKEVFGKVPTKDYVDSIWCDIKNARKNIVNEPMYMVLNLCRVLAFLEDGLYLSKQQGGKWGLTHISTKYHPLIAEALYCYKTKHAMQVDKAYAKDLADQMLHNIEYKRGAV</sequence>
<dbReference type="SUPFAM" id="SSF81301">
    <property type="entry name" value="Nucleotidyltransferase"/>
    <property type="match status" value="1"/>
</dbReference>
<keyword evidence="8" id="KW-1185">Reference proteome</keyword>
<dbReference type="GO" id="GO:0005524">
    <property type="term" value="F:ATP binding"/>
    <property type="evidence" value="ECO:0007669"/>
    <property type="project" value="UniProtKB-KW"/>
</dbReference>
<dbReference type="Proteomes" id="UP000236214">
    <property type="component" value="Unassembled WGS sequence"/>
</dbReference>
<comment type="catalytic activity">
    <reaction evidence="3 4">
        <text>spectinomycin + ATP = 9-O-adenylylspectinomycin + diphosphate</text>
        <dbReference type="Rhea" id="RHEA:63228"/>
        <dbReference type="ChEBI" id="CHEBI:30616"/>
        <dbReference type="ChEBI" id="CHEBI:33019"/>
        <dbReference type="ChEBI" id="CHEBI:146260"/>
        <dbReference type="ChEBI" id="CHEBI:146261"/>
    </reaction>
</comment>
<feature type="domain" description="Adenylyltransferase AadA C-terminal" evidence="5">
    <location>
        <begin position="147"/>
        <end position="245"/>
    </location>
</feature>
<dbReference type="InterPro" id="IPR024172">
    <property type="entry name" value="AadA/Aad9"/>
</dbReference>
<evidence type="ECO:0000259" key="5">
    <source>
        <dbReference type="Pfam" id="PF13427"/>
    </source>
</evidence>
<reference evidence="7 8" key="1">
    <citation type="submission" date="2016-05" db="EMBL/GenBank/DDBJ databases">
        <title>Whole genome sequencing of Tetragenococcus halophilus subsp. halophilus NISL 7118.</title>
        <authorList>
            <person name="Shiwa Y."/>
            <person name="Nishimura I."/>
            <person name="Yoshikawa H."/>
            <person name="Koyama Y."/>
            <person name="Oguma T."/>
        </authorList>
    </citation>
    <scope>NUCLEOTIDE SEQUENCE [LARGE SCALE GENOMIC DNA]</scope>
    <source>
        <strain evidence="7 8">NISL 7118</strain>
    </source>
</reference>
<dbReference type="EMBL" id="BDEC01000044">
    <property type="protein sequence ID" value="GBD68395.1"/>
    <property type="molecule type" value="Genomic_DNA"/>
</dbReference>
<proteinExistence type="predicted"/>
<evidence type="ECO:0000313" key="7">
    <source>
        <dbReference type="EMBL" id="GBD68395.1"/>
    </source>
</evidence>
<dbReference type="AlphaFoldDB" id="A0A2H6CTT4"/>
<dbReference type="PIRSF" id="PIRSF000819">
    <property type="entry name" value="Streptomycin_3-adenylyltransf"/>
    <property type="match status" value="1"/>
</dbReference>
<feature type="domain" description="Polymerase beta nucleotidyltransferase" evidence="6">
    <location>
        <begin position="13"/>
        <end position="68"/>
    </location>
</feature>
<comment type="caution">
    <text evidence="7">The sequence shown here is derived from an EMBL/GenBank/DDBJ whole genome shotgun (WGS) entry which is preliminary data.</text>
</comment>
<evidence type="ECO:0000256" key="4">
    <source>
        <dbReference type="PIRNR" id="PIRNR000819"/>
    </source>
</evidence>
<dbReference type="Gene3D" id="3.30.460.10">
    <property type="entry name" value="Beta Polymerase, domain 2"/>
    <property type="match status" value="1"/>
</dbReference>
<dbReference type="Pfam" id="PF13427">
    <property type="entry name" value="AadA_C"/>
    <property type="match status" value="1"/>
</dbReference>
<dbReference type="GO" id="GO:0070566">
    <property type="term" value="F:adenylyltransferase activity"/>
    <property type="evidence" value="ECO:0007669"/>
    <property type="project" value="InterPro"/>
</dbReference>